<accession>A0A3L7AXF5</accession>
<dbReference type="AlphaFoldDB" id="A0A3L7AXF5"/>
<dbReference type="Gene3D" id="3.20.20.30">
    <property type="entry name" value="Luciferase-like domain"/>
    <property type="match status" value="1"/>
</dbReference>
<evidence type="ECO:0000313" key="5">
    <source>
        <dbReference type="Proteomes" id="UP000269438"/>
    </source>
</evidence>
<dbReference type="InterPro" id="IPR050766">
    <property type="entry name" value="Bact_Lucif_Oxidored"/>
</dbReference>
<dbReference type="GO" id="GO:0004497">
    <property type="term" value="F:monooxygenase activity"/>
    <property type="evidence" value="ECO:0007669"/>
    <property type="project" value="UniProtKB-KW"/>
</dbReference>
<evidence type="ECO:0000256" key="2">
    <source>
        <dbReference type="ARBA" id="ARBA00023033"/>
    </source>
</evidence>
<keyword evidence="1" id="KW-0560">Oxidoreductase</keyword>
<dbReference type="Pfam" id="PF00296">
    <property type="entry name" value="Bac_luciferase"/>
    <property type="match status" value="1"/>
</dbReference>
<keyword evidence="2" id="KW-0503">Monooxygenase</keyword>
<dbReference type="PANTHER" id="PTHR30137">
    <property type="entry name" value="LUCIFERASE-LIKE MONOOXYGENASE"/>
    <property type="match status" value="1"/>
</dbReference>
<evidence type="ECO:0000259" key="3">
    <source>
        <dbReference type="Pfam" id="PF00296"/>
    </source>
</evidence>
<keyword evidence="5" id="KW-1185">Reference proteome</keyword>
<dbReference type="GO" id="GO:0005829">
    <property type="term" value="C:cytosol"/>
    <property type="evidence" value="ECO:0007669"/>
    <property type="project" value="TreeGrafter"/>
</dbReference>
<dbReference type="Proteomes" id="UP000269438">
    <property type="component" value="Unassembled WGS sequence"/>
</dbReference>
<proteinExistence type="predicted"/>
<protein>
    <submittedName>
        <fullName evidence="4">LLM class flavin-dependent oxidoreductase</fullName>
    </submittedName>
</protein>
<dbReference type="OrthoDB" id="9776438at2"/>
<dbReference type="InterPro" id="IPR011251">
    <property type="entry name" value="Luciferase-like_dom"/>
</dbReference>
<dbReference type="GO" id="GO:0016705">
    <property type="term" value="F:oxidoreductase activity, acting on paired donors, with incorporation or reduction of molecular oxygen"/>
    <property type="evidence" value="ECO:0007669"/>
    <property type="project" value="InterPro"/>
</dbReference>
<comment type="caution">
    <text evidence="4">The sequence shown here is derived from an EMBL/GenBank/DDBJ whole genome shotgun (WGS) entry which is preliminary data.</text>
</comment>
<dbReference type="EMBL" id="RCUY01000002">
    <property type="protein sequence ID" value="RLP84251.1"/>
    <property type="molecule type" value="Genomic_DNA"/>
</dbReference>
<gene>
    <name evidence="4" type="ORF">D9V34_04610</name>
</gene>
<feature type="domain" description="Luciferase-like" evidence="3">
    <location>
        <begin position="1"/>
        <end position="297"/>
    </location>
</feature>
<dbReference type="PANTHER" id="PTHR30137:SF8">
    <property type="entry name" value="BLR5498 PROTEIN"/>
    <property type="match status" value="1"/>
</dbReference>
<evidence type="ECO:0000313" key="4">
    <source>
        <dbReference type="EMBL" id="RLP84251.1"/>
    </source>
</evidence>
<dbReference type="SUPFAM" id="SSF51679">
    <property type="entry name" value="Bacterial luciferase-like"/>
    <property type="match status" value="1"/>
</dbReference>
<sequence>MQFGILSFGDLALDPSTGRRQPVADQLAETIERIRLAEEVGLGFYGLGEHHLDSYSVSSPATVLAAAASVTSTITLASAVTVLSTDDPVRVYQQFATLDQLSRGRAEIIAGRGSFTESFPLFGAELEDYDALYDEKLDLLRLIDAENPVTWSGRFRPALNGAGVFPRSYGAHLKISVGTGGNPQSSINAGLRGLPIVYAVIGGEPERFAPLVDLYRRAGETAGHTDSEVTMSGIGLIADTSQQAKETFYPYWRQTMEAGARARGWTVPSRADYDGYTHQARTILAGSPAEIADRMASVIAVTNPARYALQMDWAGVPHREVMRAIELFGTEVIPQLR</sequence>
<organism evidence="4 5">
    <name type="scientific">Mycetocola lacteus</name>
    <dbReference type="NCBI Taxonomy" id="76637"/>
    <lineage>
        <taxon>Bacteria</taxon>
        <taxon>Bacillati</taxon>
        <taxon>Actinomycetota</taxon>
        <taxon>Actinomycetes</taxon>
        <taxon>Micrococcales</taxon>
        <taxon>Microbacteriaceae</taxon>
        <taxon>Mycetocola</taxon>
    </lineage>
</organism>
<dbReference type="InterPro" id="IPR036661">
    <property type="entry name" value="Luciferase-like_sf"/>
</dbReference>
<reference evidence="4 5" key="1">
    <citation type="submission" date="2018-10" db="EMBL/GenBank/DDBJ databases">
        <authorList>
            <person name="Li J."/>
        </authorList>
    </citation>
    <scope>NUCLEOTIDE SEQUENCE [LARGE SCALE GENOMIC DNA]</scope>
    <source>
        <strain evidence="4 5">JCM 11654</strain>
    </source>
</reference>
<evidence type="ECO:0000256" key="1">
    <source>
        <dbReference type="ARBA" id="ARBA00023002"/>
    </source>
</evidence>
<name>A0A3L7AXF5_9MICO</name>